<evidence type="ECO:0008006" key="10">
    <source>
        <dbReference type="Google" id="ProtNLM"/>
    </source>
</evidence>
<evidence type="ECO:0000259" key="7">
    <source>
        <dbReference type="Pfam" id="PF17425"/>
    </source>
</evidence>
<evidence type="ECO:0000256" key="3">
    <source>
        <dbReference type="ARBA" id="ARBA00022837"/>
    </source>
</evidence>
<accession>Q12SB0</accession>
<name>Q12SB0_SHEDO</name>
<dbReference type="GO" id="GO:0016020">
    <property type="term" value="C:membrane"/>
    <property type="evidence" value="ECO:0007669"/>
    <property type="project" value="InterPro"/>
</dbReference>
<dbReference type="Pfam" id="PF14240">
    <property type="entry name" value="YHYH"/>
    <property type="match status" value="1"/>
</dbReference>
<feature type="region of interest" description="Disordered" evidence="4">
    <location>
        <begin position="1"/>
        <end position="25"/>
    </location>
</feature>
<keyword evidence="9" id="KW-1185">Reference proteome</keyword>
<dbReference type="PANTHER" id="PTHR35340">
    <property type="entry name" value="PQQ ENZYME REPEAT PROTEIN-RELATED"/>
    <property type="match status" value="1"/>
</dbReference>
<dbReference type="SUPFAM" id="SSF50998">
    <property type="entry name" value="Quinoprotein alcohol dehydrogenase-like"/>
    <property type="match status" value="1"/>
</dbReference>
<dbReference type="InterPro" id="IPR010262">
    <property type="entry name" value="Arylsulfotransferase_bact"/>
</dbReference>
<dbReference type="InterPro" id="IPR038081">
    <property type="entry name" value="CalX-like_sf"/>
</dbReference>
<keyword evidence="1" id="KW-0732">Signal</keyword>
<feature type="domain" description="Arylsulfotransferase N-terminal" evidence="7">
    <location>
        <begin position="187"/>
        <end position="276"/>
    </location>
</feature>
<dbReference type="Proteomes" id="UP000001982">
    <property type="component" value="Chromosome"/>
</dbReference>
<evidence type="ECO:0000313" key="9">
    <source>
        <dbReference type="Proteomes" id="UP000001982"/>
    </source>
</evidence>
<gene>
    <name evidence="8" type="ordered locus">Sden_0371</name>
</gene>
<feature type="region of interest" description="Disordered" evidence="4">
    <location>
        <begin position="178"/>
        <end position="199"/>
    </location>
</feature>
<proteinExistence type="predicted"/>
<dbReference type="OrthoDB" id="9793251at2"/>
<evidence type="ECO:0000313" key="8">
    <source>
        <dbReference type="EMBL" id="ABE53666.1"/>
    </source>
</evidence>
<evidence type="ECO:0000259" key="5">
    <source>
        <dbReference type="Pfam" id="PF03160"/>
    </source>
</evidence>
<dbReference type="GO" id="GO:0007154">
    <property type="term" value="P:cell communication"/>
    <property type="evidence" value="ECO:0007669"/>
    <property type="project" value="InterPro"/>
</dbReference>
<dbReference type="GO" id="GO:0004062">
    <property type="term" value="F:aryl sulfotransferase activity"/>
    <property type="evidence" value="ECO:0007669"/>
    <property type="project" value="InterPro"/>
</dbReference>
<dbReference type="AlphaFoldDB" id="Q12SB0"/>
<dbReference type="Gene3D" id="2.60.40.2030">
    <property type="match status" value="1"/>
</dbReference>
<feature type="compositionally biased region" description="Polar residues" evidence="4">
    <location>
        <begin position="1"/>
        <end position="12"/>
    </location>
</feature>
<dbReference type="InterPro" id="IPR011047">
    <property type="entry name" value="Quinoprotein_ADH-like_sf"/>
</dbReference>
<dbReference type="KEGG" id="sdn:Sden_0371"/>
<feature type="domain" description="YHYH" evidence="6">
    <location>
        <begin position="725"/>
        <end position="903"/>
    </location>
</feature>
<dbReference type="STRING" id="318161.Sden_0371"/>
<keyword evidence="2" id="KW-0677">Repeat</keyword>
<evidence type="ECO:0000256" key="1">
    <source>
        <dbReference type="ARBA" id="ARBA00022729"/>
    </source>
</evidence>
<keyword evidence="3" id="KW-0106">Calcium</keyword>
<dbReference type="RefSeq" id="WP_011494833.1">
    <property type="nucleotide sequence ID" value="NC_007954.1"/>
</dbReference>
<dbReference type="InterPro" id="IPR035391">
    <property type="entry name" value="Arylsulfotran_N"/>
</dbReference>
<dbReference type="InterPro" id="IPR003644">
    <property type="entry name" value="Calx_beta"/>
</dbReference>
<organism evidence="8 9">
    <name type="scientific">Shewanella denitrificans (strain OS217 / ATCC BAA-1090 / DSM 15013)</name>
    <dbReference type="NCBI Taxonomy" id="318161"/>
    <lineage>
        <taxon>Bacteria</taxon>
        <taxon>Pseudomonadati</taxon>
        <taxon>Pseudomonadota</taxon>
        <taxon>Gammaproteobacteria</taxon>
        <taxon>Alteromonadales</taxon>
        <taxon>Shewanellaceae</taxon>
        <taxon>Shewanella</taxon>
    </lineage>
</organism>
<evidence type="ECO:0000259" key="6">
    <source>
        <dbReference type="Pfam" id="PF14240"/>
    </source>
</evidence>
<dbReference type="InterPro" id="IPR025924">
    <property type="entry name" value="YHYH_dom"/>
</dbReference>
<protein>
    <recommendedName>
        <fullName evidence="10">YHYH domain-containing protein</fullName>
    </recommendedName>
</protein>
<feature type="domain" description="Calx-beta" evidence="5">
    <location>
        <begin position="84"/>
        <end position="183"/>
    </location>
</feature>
<dbReference type="Pfam" id="PF05935">
    <property type="entry name" value="Arylsulfotrans"/>
    <property type="match status" value="1"/>
</dbReference>
<dbReference type="Pfam" id="PF17425">
    <property type="entry name" value="Arylsulfotran_N"/>
    <property type="match status" value="1"/>
</dbReference>
<dbReference type="eggNOG" id="COG1520">
    <property type="taxonomic scope" value="Bacteria"/>
</dbReference>
<reference evidence="8 9" key="1">
    <citation type="submission" date="2006-03" db="EMBL/GenBank/DDBJ databases">
        <title>Complete sequence of Shewanella denitrificans OS217.</title>
        <authorList>
            <consortium name="US DOE Joint Genome Institute"/>
            <person name="Copeland A."/>
            <person name="Lucas S."/>
            <person name="Lapidus A."/>
            <person name="Barry K."/>
            <person name="Detter J.C."/>
            <person name="Glavina del Rio T."/>
            <person name="Hammon N."/>
            <person name="Israni S."/>
            <person name="Dalin E."/>
            <person name="Tice H."/>
            <person name="Pitluck S."/>
            <person name="Brettin T."/>
            <person name="Bruce D."/>
            <person name="Han C."/>
            <person name="Tapia R."/>
            <person name="Gilna P."/>
            <person name="Kiss H."/>
            <person name="Schmutz J."/>
            <person name="Larimer F."/>
            <person name="Land M."/>
            <person name="Hauser L."/>
            <person name="Kyrpides N."/>
            <person name="Lykidis A."/>
            <person name="Richardson P."/>
        </authorList>
    </citation>
    <scope>NUCLEOTIDE SEQUENCE [LARGE SCALE GENOMIC DNA]</scope>
    <source>
        <strain evidence="9">OS217 / ATCC BAA-1090 / DSM 15013</strain>
    </source>
</reference>
<dbReference type="InterPro" id="IPR053143">
    <property type="entry name" value="Arylsulfate_ST"/>
</dbReference>
<dbReference type="HOGENOM" id="CLU_318045_0_0_6"/>
<dbReference type="eggNOG" id="COG3391">
    <property type="taxonomic scope" value="Bacteria"/>
</dbReference>
<evidence type="ECO:0000256" key="2">
    <source>
        <dbReference type="ARBA" id="ARBA00022737"/>
    </source>
</evidence>
<dbReference type="Pfam" id="PF03160">
    <property type="entry name" value="Calx-beta"/>
    <property type="match status" value="1"/>
</dbReference>
<dbReference type="PANTHER" id="PTHR35340:SF5">
    <property type="entry name" value="ASST-DOMAIN-CONTAINING PROTEIN"/>
    <property type="match status" value="1"/>
</dbReference>
<dbReference type="SUPFAM" id="SSF141072">
    <property type="entry name" value="CalX-like"/>
    <property type="match status" value="1"/>
</dbReference>
<evidence type="ECO:0000256" key="4">
    <source>
        <dbReference type="SAM" id="MobiDB-lite"/>
    </source>
</evidence>
<dbReference type="EMBL" id="CP000302">
    <property type="protein sequence ID" value="ABE53666.1"/>
    <property type="molecule type" value="Genomic_DNA"/>
</dbReference>
<sequence length="915" mass="98152">MSTQLMKNTDNKPQPHLRLTPLTPPLTPIKRTSALAVIVSSLLLSACGGGDDATPSEPVTTPVVPSVISASLSATSQGSETGPTHMIFTVSLTEANNSGAAISFNLTTDASSTAKQGEDYQAFDSVLAIPVGETNASLTINVIDDSDIEALETLTLKASSAVSNSASLSVSQDTATATITDNDSQGSDPSYSQNLTPSSNNLRFTANIVTQADTQVQMQFSTQGMPVKLTPLSPLGNTHDFNLYGLRPETQYQVSGLIHLSTGDIVQTQAQTITTGALPAGLPTVQLISQNTTTSAGGLTFLSSTDAETARFFAVDETGAVVWYLDDDSINMSAAPTIKSLGQGQLLLLLSREARIIDMTGATISSFSLPAYHHDALLLPNGNLLALVVQTRTVNGKSLKGDEIIEVNPTGDIIWRWSSLDHLDTSRFPGALSQRVLDNGDIDWSHSNALAYLGHDDSILLSSRSQSWVVNIDKASGNIVWIFGDNTGANSTLQDKFFTLESGSWQANQHAPMFTSVGDLLIYDNRNEAALPGASNNSRAVKYSLNTHLKQATQIWEAIAPKYTSSLGDVDELSNGNVMYTSGGPGSNSDTHIVEVSSDASAQTLWEIKLADTSVYRAERLSWDEFLLSSVQTSTPSTDPILNPKIDTVNCQEAKQFVDTNNSANYIDYDMDGRTNADVYGSEHAPSLGVSCDSDTLYIDTNGATNFDWVNLGQGNGGPQANNYHWVIPRNPELTTEQVAIPLLGPVAVTVTGIQIFGPNENGADNFADPVTDGLLNYCGGHTRDYHFHERAKCFFEYPTLGGASSLLAPQTAGVVLGYAFDGFPIMSPWECTDSSCTSVVQVNSSYRYTGSGDYSNENAWQNHVYEASLSPLDQCNGMMRPDGSYAYYATETWPYYLSCYRGPTHLVGENNPRG</sequence>